<reference evidence="2 3" key="1">
    <citation type="submission" date="2019-05" db="EMBL/GenBank/DDBJ databases">
        <title>Another draft genome of Portunus trituberculatus and its Hox gene families provides insights of decapod evolution.</title>
        <authorList>
            <person name="Jeong J.-H."/>
            <person name="Song I."/>
            <person name="Kim S."/>
            <person name="Choi T."/>
            <person name="Kim D."/>
            <person name="Ryu S."/>
            <person name="Kim W."/>
        </authorList>
    </citation>
    <scope>NUCLEOTIDE SEQUENCE [LARGE SCALE GENOMIC DNA]</scope>
    <source>
        <tissue evidence="2">Muscle</tissue>
    </source>
</reference>
<proteinExistence type="predicted"/>
<protein>
    <submittedName>
        <fullName evidence="2">Uncharacterized protein</fullName>
    </submittedName>
</protein>
<dbReference type="AlphaFoldDB" id="A0A5B7GFI9"/>
<organism evidence="2 3">
    <name type="scientific">Portunus trituberculatus</name>
    <name type="common">Swimming crab</name>
    <name type="synonym">Neptunus trituberculatus</name>
    <dbReference type="NCBI Taxonomy" id="210409"/>
    <lineage>
        <taxon>Eukaryota</taxon>
        <taxon>Metazoa</taxon>
        <taxon>Ecdysozoa</taxon>
        <taxon>Arthropoda</taxon>
        <taxon>Crustacea</taxon>
        <taxon>Multicrustacea</taxon>
        <taxon>Malacostraca</taxon>
        <taxon>Eumalacostraca</taxon>
        <taxon>Eucarida</taxon>
        <taxon>Decapoda</taxon>
        <taxon>Pleocyemata</taxon>
        <taxon>Brachyura</taxon>
        <taxon>Eubrachyura</taxon>
        <taxon>Portunoidea</taxon>
        <taxon>Portunidae</taxon>
        <taxon>Portuninae</taxon>
        <taxon>Portunus</taxon>
    </lineage>
</organism>
<feature type="compositionally biased region" description="Pro residues" evidence="1">
    <location>
        <begin position="113"/>
        <end position="124"/>
    </location>
</feature>
<evidence type="ECO:0000313" key="3">
    <source>
        <dbReference type="Proteomes" id="UP000324222"/>
    </source>
</evidence>
<comment type="caution">
    <text evidence="2">The sequence shown here is derived from an EMBL/GenBank/DDBJ whole genome shotgun (WGS) entry which is preliminary data.</text>
</comment>
<name>A0A5B7GFI9_PORTR</name>
<gene>
    <name evidence="2" type="ORF">E2C01_049886</name>
</gene>
<dbReference type="Proteomes" id="UP000324222">
    <property type="component" value="Unassembled WGS sequence"/>
</dbReference>
<dbReference type="EMBL" id="VSRR010013560">
    <property type="protein sequence ID" value="MPC55938.1"/>
    <property type="molecule type" value="Genomic_DNA"/>
</dbReference>
<keyword evidence="3" id="KW-1185">Reference proteome</keyword>
<feature type="region of interest" description="Disordered" evidence="1">
    <location>
        <begin position="113"/>
        <end position="132"/>
    </location>
</feature>
<evidence type="ECO:0000313" key="2">
    <source>
        <dbReference type="EMBL" id="MPC55938.1"/>
    </source>
</evidence>
<sequence>MGKFCWGAVKLTTQHSVVWVMVRGLRGVAAARVAVTTLARLVAVVLLQSVVGRFTSRREGPGPGSGAPHRLPGLGPQGLATLPLCPNLLSITCARQGRGVMCHGKDYLSLTPPPSPAPALPPSTPLFLPLSS</sequence>
<evidence type="ECO:0000256" key="1">
    <source>
        <dbReference type="SAM" id="MobiDB-lite"/>
    </source>
</evidence>
<accession>A0A5B7GFI9</accession>